<dbReference type="InterPro" id="IPR001365">
    <property type="entry name" value="A_deaminase_dom"/>
</dbReference>
<comment type="cofactor">
    <cofactor evidence="1">
        <name>Zn(2+)</name>
        <dbReference type="ChEBI" id="CHEBI:29105"/>
    </cofactor>
</comment>
<comment type="similarity">
    <text evidence="2">Belongs to the metallo-dependent hydrolases superfamily. Adenosine and AMP deaminases family.</text>
</comment>
<evidence type="ECO:0000313" key="9">
    <source>
        <dbReference type="EMBL" id="KAF2838058.1"/>
    </source>
</evidence>
<dbReference type="InterPro" id="IPR006330">
    <property type="entry name" value="Ado/ade_deaminase"/>
</dbReference>
<comment type="caution">
    <text evidence="9">The sequence shown here is derived from an EMBL/GenBank/DDBJ whole genome shotgun (WGS) entry which is preliminary data.</text>
</comment>
<evidence type="ECO:0000256" key="2">
    <source>
        <dbReference type="ARBA" id="ARBA00006676"/>
    </source>
</evidence>
<dbReference type="Gene3D" id="3.20.20.140">
    <property type="entry name" value="Metal-dependent hydrolases"/>
    <property type="match status" value="1"/>
</dbReference>
<feature type="domain" description="Adenosine deaminase" evidence="8">
    <location>
        <begin position="16"/>
        <end position="345"/>
    </location>
</feature>
<evidence type="ECO:0000256" key="6">
    <source>
        <dbReference type="ARBA" id="ARBA00023080"/>
    </source>
</evidence>
<evidence type="ECO:0000259" key="8">
    <source>
        <dbReference type="Pfam" id="PF00962"/>
    </source>
</evidence>
<evidence type="ECO:0000313" key="10">
    <source>
        <dbReference type="Proteomes" id="UP000799429"/>
    </source>
</evidence>
<dbReference type="AlphaFoldDB" id="A0A9P4S8J6"/>
<keyword evidence="10" id="KW-1185">Reference proteome</keyword>
<dbReference type="GO" id="GO:0009117">
    <property type="term" value="P:nucleotide metabolic process"/>
    <property type="evidence" value="ECO:0007669"/>
    <property type="project" value="UniProtKB-KW"/>
</dbReference>
<gene>
    <name evidence="9" type="ORF">M501DRAFT_956231</name>
</gene>
<evidence type="ECO:0000256" key="5">
    <source>
        <dbReference type="ARBA" id="ARBA00022833"/>
    </source>
</evidence>
<dbReference type="Pfam" id="PF00962">
    <property type="entry name" value="A_deaminase"/>
    <property type="match status" value="1"/>
</dbReference>
<dbReference type="InterPro" id="IPR032466">
    <property type="entry name" value="Metal_Hydrolase"/>
</dbReference>
<reference evidence="9" key="1">
    <citation type="journal article" date="2020" name="Stud. Mycol.">
        <title>101 Dothideomycetes genomes: a test case for predicting lifestyles and emergence of pathogens.</title>
        <authorList>
            <person name="Haridas S."/>
            <person name="Albert R."/>
            <person name="Binder M."/>
            <person name="Bloem J."/>
            <person name="Labutti K."/>
            <person name="Salamov A."/>
            <person name="Andreopoulos B."/>
            <person name="Baker S."/>
            <person name="Barry K."/>
            <person name="Bills G."/>
            <person name="Bluhm B."/>
            <person name="Cannon C."/>
            <person name="Castanera R."/>
            <person name="Culley D."/>
            <person name="Daum C."/>
            <person name="Ezra D."/>
            <person name="Gonzalez J."/>
            <person name="Henrissat B."/>
            <person name="Kuo A."/>
            <person name="Liang C."/>
            <person name="Lipzen A."/>
            <person name="Lutzoni F."/>
            <person name="Magnuson J."/>
            <person name="Mondo S."/>
            <person name="Nolan M."/>
            <person name="Ohm R."/>
            <person name="Pangilinan J."/>
            <person name="Park H.-J."/>
            <person name="Ramirez L."/>
            <person name="Alfaro M."/>
            <person name="Sun H."/>
            <person name="Tritt A."/>
            <person name="Yoshinaga Y."/>
            <person name="Zwiers L.-H."/>
            <person name="Turgeon B."/>
            <person name="Goodwin S."/>
            <person name="Spatafora J."/>
            <person name="Crous P."/>
            <person name="Grigoriev I."/>
        </authorList>
    </citation>
    <scope>NUCLEOTIDE SEQUENCE</scope>
    <source>
        <strain evidence="9">CBS 101060</strain>
    </source>
</reference>
<comment type="catalytic activity">
    <reaction evidence="7">
        <text>N(6)-methyl-AMP + H2O + H(+) = IMP + methylamine</text>
        <dbReference type="Rhea" id="RHEA:16001"/>
        <dbReference type="ChEBI" id="CHEBI:15377"/>
        <dbReference type="ChEBI" id="CHEBI:15378"/>
        <dbReference type="ChEBI" id="CHEBI:58053"/>
        <dbReference type="ChEBI" id="CHEBI:59338"/>
        <dbReference type="ChEBI" id="CHEBI:144842"/>
    </reaction>
    <physiologicalReaction direction="left-to-right" evidence="7">
        <dbReference type="Rhea" id="RHEA:16002"/>
    </physiologicalReaction>
</comment>
<proteinExistence type="inferred from homology"/>
<keyword evidence="6" id="KW-0546">Nucleotide metabolism</keyword>
<dbReference type="EMBL" id="MU006097">
    <property type="protein sequence ID" value="KAF2838058.1"/>
    <property type="molecule type" value="Genomic_DNA"/>
</dbReference>
<dbReference type="OrthoDB" id="272271at2759"/>
<keyword evidence="5" id="KW-0862">Zinc</keyword>
<dbReference type="GO" id="GO:0004000">
    <property type="term" value="F:adenosine deaminase activity"/>
    <property type="evidence" value="ECO:0007669"/>
    <property type="project" value="TreeGrafter"/>
</dbReference>
<evidence type="ECO:0000256" key="1">
    <source>
        <dbReference type="ARBA" id="ARBA00001947"/>
    </source>
</evidence>
<evidence type="ECO:0000256" key="4">
    <source>
        <dbReference type="ARBA" id="ARBA00022801"/>
    </source>
</evidence>
<evidence type="ECO:0000256" key="3">
    <source>
        <dbReference type="ARBA" id="ARBA00022723"/>
    </source>
</evidence>
<keyword evidence="3" id="KW-0479">Metal-binding</keyword>
<dbReference type="SUPFAM" id="SSF51556">
    <property type="entry name" value="Metallo-dependent hydrolases"/>
    <property type="match status" value="1"/>
</dbReference>
<dbReference type="PANTHER" id="PTHR11409:SF42">
    <property type="entry name" value="ADENOSINE DEAMINASE-LIKE PROTEIN"/>
    <property type="match status" value="1"/>
</dbReference>
<dbReference type="Proteomes" id="UP000799429">
    <property type="component" value="Unassembled WGS sequence"/>
</dbReference>
<dbReference type="GO" id="GO:0006154">
    <property type="term" value="P:adenosine catabolic process"/>
    <property type="evidence" value="ECO:0007669"/>
    <property type="project" value="TreeGrafter"/>
</dbReference>
<protein>
    <submittedName>
        <fullName evidence="9">Metallo-dependent hydrolase</fullName>
    </submittedName>
</protein>
<keyword evidence="4 9" id="KW-0378">Hydrolase</keyword>
<dbReference type="GO" id="GO:0046103">
    <property type="term" value="P:inosine biosynthetic process"/>
    <property type="evidence" value="ECO:0007669"/>
    <property type="project" value="TreeGrafter"/>
</dbReference>
<evidence type="ECO:0000256" key="7">
    <source>
        <dbReference type="ARBA" id="ARBA00048787"/>
    </source>
</evidence>
<accession>A0A9P4S8J6</accession>
<name>A0A9P4S8J6_9PEZI</name>
<dbReference type="GO" id="GO:0046872">
    <property type="term" value="F:metal ion binding"/>
    <property type="evidence" value="ECO:0007669"/>
    <property type="project" value="UniProtKB-KW"/>
</dbReference>
<dbReference type="PANTHER" id="PTHR11409">
    <property type="entry name" value="ADENOSINE DEAMINASE"/>
    <property type="match status" value="1"/>
</dbReference>
<sequence length="353" mass="39939">MTSLSVVDTELTHALPKIELHAHLTGSISRHCLHQVWQKKKSRDPDLALEDPLVTIPPGKVDFNVKTFFPLFSSYIYHLCDDLQSIIYTTESVLQSFREDNVVYLELRTTPRAIPSNSITEAQYVDVILHCITVSNNINECTHTSTMQTNLILSVDRRNTLEEAYKVIDLAIVRKGKGVVGVDLCGNPEKGDIAIFRPAFERAKEAGLGITLHFAETRASATEDELRELLSWRPDRLGHVIHVNDDLRREIVKRNIGVELCLSCNVHAKLTEGSFEDHHFGWWKESGVGVAICTDDVGIFESPISNEYQLAATHFHLSKVDLKKICESIVDITFANEREKFRLRSIYSNVDWG</sequence>
<organism evidence="9 10">
    <name type="scientific">Patellaria atrata CBS 101060</name>
    <dbReference type="NCBI Taxonomy" id="1346257"/>
    <lineage>
        <taxon>Eukaryota</taxon>
        <taxon>Fungi</taxon>
        <taxon>Dikarya</taxon>
        <taxon>Ascomycota</taxon>
        <taxon>Pezizomycotina</taxon>
        <taxon>Dothideomycetes</taxon>
        <taxon>Dothideomycetes incertae sedis</taxon>
        <taxon>Patellariales</taxon>
        <taxon>Patellariaceae</taxon>
        <taxon>Patellaria</taxon>
    </lineage>
</organism>